<dbReference type="RefSeq" id="WP_109250367.1">
    <property type="nucleotide sequence ID" value="NZ_QCXQ01000002.1"/>
</dbReference>
<feature type="transmembrane region" description="Helical" evidence="1">
    <location>
        <begin position="29"/>
        <end position="48"/>
    </location>
</feature>
<evidence type="ECO:0008006" key="4">
    <source>
        <dbReference type="Google" id="ProtNLM"/>
    </source>
</evidence>
<reference evidence="2 3" key="1">
    <citation type="journal article" date="2018" name="Int. J. Syst. Evol. Microbiol.">
        <title>Lactobacillus bambusae sp. nov., isolated from a traditional fermented Ma-bamboo shoots of Taiwan.</title>
        <authorList>
            <person name="Wang L.-T."/>
        </authorList>
    </citation>
    <scope>NUCLEOTIDE SEQUENCE [LARGE SCALE GENOMIC DNA]</scope>
    <source>
        <strain evidence="2 3">BS-W1</strain>
    </source>
</reference>
<feature type="transmembrane region" description="Helical" evidence="1">
    <location>
        <begin position="5"/>
        <end position="23"/>
    </location>
</feature>
<dbReference type="AlphaFoldDB" id="A0A2V1MZL2"/>
<comment type="caution">
    <text evidence="2">The sequence shown here is derived from an EMBL/GenBank/DDBJ whole genome shotgun (WGS) entry which is preliminary data.</text>
</comment>
<organism evidence="2 3">
    <name type="scientific">Levilactobacillus bambusae</name>
    <dbReference type="NCBI Taxonomy" id="2024736"/>
    <lineage>
        <taxon>Bacteria</taxon>
        <taxon>Bacillati</taxon>
        <taxon>Bacillota</taxon>
        <taxon>Bacilli</taxon>
        <taxon>Lactobacillales</taxon>
        <taxon>Lactobacillaceae</taxon>
        <taxon>Levilactobacillus</taxon>
    </lineage>
</organism>
<name>A0A2V1MZL2_9LACO</name>
<evidence type="ECO:0000313" key="3">
    <source>
        <dbReference type="Proteomes" id="UP000245080"/>
    </source>
</evidence>
<feature type="transmembrane region" description="Helical" evidence="1">
    <location>
        <begin position="77"/>
        <end position="98"/>
    </location>
</feature>
<sequence length="134" mass="15424">MKRSLLQLVLGGLFITLLILALLDWPHWFRSISELLLAALCLFTLLGVHSDQASERSQKILADERDEFLTYKTDHDVVTIMEPTCLLLFLIFMLLYHLQNNNLYVGLIAICCLIFWLMLILLGKIFGLIENKSN</sequence>
<dbReference type="EMBL" id="QCXQ01000002">
    <property type="protein sequence ID" value="PWG00419.1"/>
    <property type="molecule type" value="Genomic_DNA"/>
</dbReference>
<gene>
    <name evidence="2" type="ORF">DCM90_05700</name>
</gene>
<keyword evidence="3" id="KW-1185">Reference proteome</keyword>
<evidence type="ECO:0000256" key="1">
    <source>
        <dbReference type="SAM" id="Phobius"/>
    </source>
</evidence>
<keyword evidence="1" id="KW-0472">Membrane</keyword>
<evidence type="ECO:0000313" key="2">
    <source>
        <dbReference type="EMBL" id="PWG00419.1"/>
    </source>
</evidence>
<feature type="transmembrane region" description="Helical" evidence="1">
    <location>
        <begin position="104"/>
        <end position="129"/>
    </location>
</feature>
<keyword evidence="1" id="KW-1133">Transmembrane helix</keyword>
<dbReference type="Proteomes" id="UP000245080">
    <property type="component" value="Unassembled WGS sequence"/>
</dbReference>
<keyword evidence="1" id="KW-0812">Transmembrane</keyword>
<proteinExistence type="predicted"/>
<accession>A0A2V1MZL2</accession>
<protein>
    <recommendedName>
        <fullName evidence="4">DUF2178 domain-containing protein</fullName>
    </recommendedName>
</protein>